<reference evidence="1" key="1">
    <citation type="submission" date="2022-06" db="EMBL/GenBank/DDBJ databases">
        <title>Genomic Encyclopedia of Archaeal and Bacterial Type Strains, Phase II (KMG-II): from individual species to whole genera.</title>
        <authorList>
            <person name="Goeker M."/>
        </authorList>
    </citation>
    <scope>NUCLEOTIDE SEQUENCE</scope>
    <source>
        <strain evidence="1">DSM 43935</strain>
    </source>
</reference>
<evidence type="ECO:0008006" key="3">
    <source>
        <dbReference type="Google" id="ProtNLM"/>
    </source>
</evidence>
<dbReference type="EMBL" id="JAMTCK010000019">
    <property type="protein sequence ID" value="MCP2169515.1"/>
    <property type="molecule type" value="Genomic_DNA"/>
</dbReference>
<evidence type="ECO:0000313" key="1">
    <source>
        <dbReference type="EMBL" id="MCP2169515.1"/>
    </source>
</evidence>
<name>A0AAE3GL36_9PSEU</name>
<evidence type="ECO:0000313" key="2">
    <source>
        <dbReference type="Proteomes" id="UP001206128"/>
    </source>
</evidence>
<keyword evidence="2" id="KW-1185">Reference proteome</keyword>
<dbReference type="RefSeq" id="WP_253778380.1">
    <property type="nucleotide sequence ID" value="NZ_JAMTCK010000019.1"/>
</dbReference>
<sequence length="358" mass="40256">MTLSVSIVDPRVDAEPSGWADFRRRANLHPVWDYPLLRAEAWTARNPPVLAVLRDRTRVVAALSVMVCRTWREQRFAPPPRERTRRLRPRWAEVYLPLLSGCPAAVFHESLDVAARRDGLRLFERELARHLGPGLLGVVYRAMTDDLVAVLDGPGRISRRIDPTAVLRNRWTRFADWQDTLSPALRRRMAEIAADDTVEVSTATGRTDLDAHELAVLLNAHRARQDQRAWQEGQRSRLAGLHLDTRSPVSAAYLDLLVRRPDVTTRVYRDRAGRLLALNTMLDNPVSPALGHWADLPVGAGGRPGLYLDCYAHCVRQVIERGRPELTAGRTLLDSKAALGFGRRELSTVAVPRPVMGR</sequence>
<comment type="caution">
    <text evidence="1">The sequence shown here is derived from an EMBL/GenBank/DDBJ whole genome shotgun (WGS) entry which is preliminary data.</text>
</comment>
<dbReference type="Proteomes" id="UP001206128">
    <property type="component" value="Unassembled WGS sequence"/>
</dbReference>
<gene>
    <name evidence="1" type="ORF">LX83_006401</name>
</gene>
<proteinExistence type="predicted"/>
<accession>A0AAE3GL36</accession>
<dbReference type="AlphaFoldDB" id="A0AAE3GL36"/>
<organism evidence="1 2">
    <name type="scientific">Goodfellowiella coeruleoviolacea</name>
    <dbReference type="NCBI Taxonomy" id="334858"/>
    <lineage>
        <taxon>Bacteria</taxon>
        <taxon>Bacillati</taxon>
        <taxon>Actinomycetota</taxon>
        <taxon>Actinomycetes</taxon>
        <taxon>Pseudonocardiales</taxon>
        <taxon>Pseudonocardiaceae</taxon>
        <taxon>Goodfellowiella</taxon>
    </lineage>
</organism>
<protein>
    <recommendedName>
        <fullName evidence="3">BioF2-like acetyltransferase domain-containing protein</fullName>
    </recommendedName>
</protein>